<reference evidence="8" key="1">
    <citation type="submission" date="2023-02" db="EMBL/GenBank/DDBJ databases">
        <title>Nocardiopsis ansamitocini NBRC 112285.</title>
        <authorList>
            <person name="Ichikawa N."/>
            <person name="Sato H."/>
            <person name="Tonouchi N."/>
        </authorList>
    </citation>
    <scope>NUCLEOTIDE SEQUENCE</scope>
    <source>
        <strain evidence="8">NBRC 112285</strain>
    </source>
</reference>
<evidence type="ECO:0000259" key="7">
    <source>
        <dbReference type="Pfam" id="PF00892"/>
    </source>
</evidence>
<dbReference type="EMBL" id="BSQG01000004">
    <property type="protein sequence ID" value="GLU48606.1"/>
    <property type="molecule type" value="Genomic_DNA"/>
</dbReference>
<dbReference type="PANTHER" id="PTHR32322">
    <property type="entry name" value="INNER MEMBRANE TRANSPORTER"/>
    <property type="match status" value="1"/>
</dbReference>
<keyword evidence="3 6" id="KW-0812">Transmembrane</keyword>
<dbReference type="AlphaFoldDB" id="A0A9W6P7T7"/>
<protein>
    <submittedName>
        <fullName evidence="8">Membrane protein</fullName>
    </submittedName>
</protein>
<keyword evidence="9" id="KW-1185">Reference proteome</keyword>
<evidence type="ECO:0000256" key="5">
    <source>
        <dbReference type="ARBA" id="ARBA00023136"/>
    </source>
</evidence>
<evidence type="ECO:0000256" key="4">
    <source>
        <dbReference type="ARBA" id="ARBA00022989"/>
    </source>
</evidence>
<name>A0A9W6P7T7_9ACTN</name>
<feature type="transmembrane region" description="Helical" evidence="6">
    <location>
        <begin position="91"/>
        <end position="110"/>
    </location>
</feature>
<evidence type="ECO:0000256" key="1">
    <source>
        <dbReference type="ARBA" id="ARBA00004141"/>
    </source>
</evidence>
<feature type="domain" description="EamA" evidence="7">
    <location>
        <begin position="146"/>
        <end position="278"/>
    </location>
</feature>
<dbReference type="PANTHER" id="PTHR32322:SF2">
    <property type="entry name" value="EAMA DOMAIN-CONTAINING PROTEIN"/>
    <property type="match status" value="1"/>
</dbReference>
<comment type="subcellular location">
    <subcellularLocation>
        <location evidence="1">Membrane</location>
        <topology evidence="1">Multi-pass membrane protein</topology>
    </subcellularLocation>
</comment>
<organism evidence="8 9">
    <name type="scientific">Nocardiopsis ansamitocini</name>
    <dbReference type="NCBI Taxonomy" id="1670832"/>
    <lineage>
        <taxon>Bacteria</taxon>
        <taxon>Bacillati</taxon>
        <taxon>Actinomycetota</taxon>
        <taxon>Actinomycetes</taxon>
        <taxon>Streptosporangiales</taxon>
        <taxon>Nocardiopsidaceae</taxon>
        <taxon>Nocardiopsis</taxon>
    </lineage>
</organism>
<dbReference type="InterPro" id="IPR000620">
    <property type="entry name" value="EamA_dom"/>
</dbReference>
<dbReference type="SUPFAM" id="SSF103481">
    <property type="entry name" value="Multidrug resistance efflux transporter EmrE"/>
    <property type="match status" value="2"/>
</dbReference>
<proteinExistence type="inferred from homology"/>
<feature type="transmembrane region" description="Helical" evidence="6">
    <location>
        <begin position="143"/>
        <end position="164"/>
    </location>
</feature>
<feature type="transmembrane region" description="Helical" evidence="6">
    <location>
        <begin position="204"/>
        <end position="229"/>
    </location>
</feature>
<accession>A0A9W6P7T7</accession>
<dbReference type="InterPro" id="IPR050638">
    <property type="entry name" value="AA-Vitamin_Transporters"/>
</dbReference>
<dbReference type="Pfam" id="PF00892">
    <property type="entry name" value="EamA"/>
    <property type="match status" value="2"/>
</dbReference>
<evidence type="ECO:0000256" key="6">
    <source>
        <dbReference type="SAM" id="Phobius"/>
    </source>
</evidence>
<sequence length="284" mass="28617">MRTGTLLAGAGVLAFSLNFPATTWSLGSFGPWTTAALRCVIAGLLAGGCLLAAGARVPARRHWPGLLVVAVGCVLGFPLLSTLALETTRTSHAAVVIGGLPIATAVVSCLRTGQRPSPVFWGAAVAGAATVVGFVLLEGGGSLTAGDGYLLAALVVCAAGYAEGGRLARHLPGWQVIAWALVAALPLTTLVSTVALTAEPVHPAWTGVAGMAYLAVVTQFVAFVLWYGGMGVIGVAKASQLQLAQPLLTLLWAVALLGERLTPAAPAAAAAVLACIVITQRARG</sequence>
<feature type="transmembrane region" description="Helical" evidence="6">
    <location>
        <begin position="176"/>
        <end position="198"/>
    </location>
</feature>
<feature type="transmembrane region" description="Helical" evidence="6">
    <location>
        <begin position="119"/>
        <end position="137"/>
    </location>
</feature>
<keyword evidence="5 6" id="KW-0472">Membrane</keyword>
<feature type="domain" description="EamA" evidence="7">
    <location>
        <begin position="3"/>
        <end position="134"/>
    </location>
</feature>
<dbReference type="InterPro" id="IPR037185">
    <property type="entry name" value="EmrE-like"/>
</dbReference>
<dbReference type="GO" id="GO:0016020">
    <property type="term" value="C:membrane"/>
    <property type="evidence" value="ECO:0007669"/>
    <property type="project" value="UniProtKB-SubCell"/>
</dbReference>
<comment type="caution">
    <text evidence="8">The sequence shown here is derived from an EMBL/GenBank/DDBJ whole genome shotgun (WGS) entry which is preliminary data.</text>
</comment>
<feature type="transmembrane region" description="Helical" evidence="6">
    <location>
        <begin position="65"/>
        <end position="85"/>
    </location>
</feature>
<evidence type="ECO:0000313" key="9">
    <source>
        <dbReference type="Proteomes" id="UP001165092"/>
    </source>
</evidence>
<dbReference type="Proteomes" id="UP001165092">
    <property type="component" value="Unassembled WGS sequence"/>
</dbReference>
<comment type="similarity">
    <text evidence="2">Belongs to the EamA transporter family.</text>
</comment>
<evidence type="ECO:0000256" key="3">
    <source>
        <dbReference type="ARBA" id="ARBA00022692"/>
    </source>
</evidence>
<evidence type="ECO:0000256" key="2">
    <source>
        <dbReference type="ARBA" id="ARBA00007362"/>
    </source>
</evidence>
<feature type="transmembrane region" description="Helical" evidence="6">
    <location>
        <begin position="35"/>
        <end position="53"/>
    </location>
</feature>
<evidence type="ECO:0000313" key="8">
    <source>
        <dbReference type="EMBL" id="GLU48606.1"/>
    </source>
</evidence>
<keyword evidence="4 6" id="KW-1133">Transmembrane helix</keyword>
<gene>
    <name evidence="8" type="ORF">Nans01_29570</name>
</gene>